<organism evidence="1 2">
    <name type="scientific">Bradyrhizobium jicamae</name>
    <dbReference type="NCBI Taxonomy" id="280332"/>
    <lineage>
        <taxon>Bacteria</taxon>
        <taxon>Pseudomonadati</taxon>
        <taxon>Pseudomonadota</taxon>
        <taxon>Alphaproteobacteria</taxon>
        <taxon>Hyphomicrobiales</taxon>
        <taxon>Nitrobacteraceae</taxon>
        <taxon>Bradyrhizobium</taxon>
    </lineage>
</organism>
<accession>A0ABS5FSN4</accession>
<dbReference type="RefSeq" id="WP_212399914.1">
    <property type="nucleotide sequence ID" value="NZ_JAFCJH010000044.1"/>
</dbReference>
<proteinExistence type="predicted"/>
<evidence type="ECO:0000313" key="2">
    <source>
        <dbReference type="Proteomes" id="UP001315278"/>
    </source>
</evidence>
<evidence type="ECO:0000313" key="1">
    <source>
        <dbReference type="EMBL" id="MBR0799833.1"/>
    </source>
</evidence>
<gene>
    <name evidence="1" type="ORF">JQ615_31140</name>
</gene>
<keyword evidence="2" id="KW-1185">Reference proteome</keyword>
<reference evidence="2" key="1">
    <citation type="journal article" date="2021" name="ISME J.">
        <title>Evolutionary origin and ecological implication of a unique nif island in free-living Bradyrhizobium lineages.</title>
        <authorList>
            <person name="Tao J."/>
        </authorList>
    </citation>
    <scope>NUCLEOTIDE SEQUENCE [LARGE SCALE GENOMIC DNA]</scope>
    <source>
        <strain evidence="2">SZCCT0434</strain>
    </source>
</reference>
<sequence length="88" mass="9645">MRQHPTGSLQKGEIPIRIIDKGKHILEHPSALATVRLRNIKLFRPQHFLTAEVLQPNHLAHGVLPRFRTDGGQGPSFLSSGTAPVPTG</sequence>
<dbReference type="EMBL" id="JAFCJH010000044">
    <property type="protein sequence ID" value="MBR0799833.1"/>
    <property type="molecule type" value="Genomic_DNA"/>
</dbReference>
<protein>
    <submittedName>
        <fullName evidence="1">Uncharacterized protein</fullName>
    </submittedName>
</protein>
<comment type="caution">
    <text evidence="1">The sequence shown here is derived from an EMBL/GenBank/DDBJ whole genome shotgun (WGS) entry which is preliminary data.</text>
</comment>
<name>A0ABS5FSN4_9BRAD</name>
<dbReference type="Proteomes" id="UP001315278">
    <property type="component" value="Unassembled WGS sequence"/>
</dbReference>